<proteinExistence type="predicted"/>
<protein>
    <submittedName>
        <fullName evidence="2">Uncharacterized protein</fullName>
    </submittedName>
</protein>
<evidence type="ECO:0000256" key="1">
    <source>
        <dbReference type="SAM" id="Phobius"/>
    </source>
</evidence>
<gene>
    <name evidence="2" type="ORF">RhiirA4_454678</name>
</gene>
<dbReference type="EMBL" id="LLXI01000134">
    <property type="protein sequence ID" value="PKY41154.1"/>
    <property type="molecule type" value="Genomic_DNA"/>
</dbReference>
<dbReference type="AlphaFoldDB" id="A0A2I1G3G0"/>
<dbReference type="Proteomes" id="UP000234323">
    <property type="component" value="Unassembled WGS sequence"/>
</dbReference>
<keyword evidence="1" id="KW-0812">Transmembrane</keyword>
<organism evidence="2 3">
    <name type="scientific">Rhizophagus irregularis</name>
    <dbReference type="NCBI Taxonomy" id="588596"/>
    <lineage>
        <taxon>Eukaryota</taxon>
        <taxon>Fungi</taxon>
        <taxon>Fungi incertae sedis</taxon>
        <taxon>Mucoromycota</taxon>
        <taxon>Glomeromycotina</taxon>
        <taxon>Glomeromycetes</taxon>
        <taxon>Glomerales</taxon>
        <taxon>Glomeraceae</taxon>
        <taxon>Rhizophagus</taxon>
    </lineage>
</organism>
<keyword evidence="1" id="KW-0472">Membrane</keyword>
<accession>A0A2I1G3G0</accession>
<evidence type="ECO:0000313" key="3">
    <source>
        <dbReference type="Proteomes" id="UP000234323"/>
    </source>
</evidence>
<keyword evidence="3" id="KW-1185">Reference proteome</keyword>
<comment type="caution">
    <text evidence="2">The sequence shown here is derived from an EMBL/GenBank/DDBJ whole genome shotgun (WGS) entry which is preliminary data.</text>
</comment>
<sequence>MYNENGFHNVMNYFRIIIIKLILYLENVIGVEFEVLIYSWFEIYIDDFDEYLLQKANAIMKAFTIILIISIKVVKVE</sequence>
<reference evidence="2 3" key="1">
    <citation type="submission" date="2015-10" db="EMBL/GenBank/DDBJ databases">
        <title>Genome analyses suggest a sexual origin of heterokaryosis in a supposedly ancient asexual fungus.</title>
        <authorList>
            <person name="Ropars J."/>
            <person name="Sedzielewska K."/>
            <person name="Noel J."/>
            <person name="Charron P."/>
            <person name="Farinelli L."/>
            <person name="Marton T."/>
            <person name="Kruger M."/>
            <person name="Pelin A."/>
            <person name="Brachmann A."/>
            <person name="Corradi N."/>
        </authorList>
    </citation>
    <scope>NUCLEOTIDE SEQUENCE [LARGE SCALE GENOMIC DNA]</scope>
    <source>
        <strain evidence="2 3">A4</strain>
    </source>
</reference>
<keyword evidence="1" id="KW-1133">Transmembrane helix</keyword>
<feature type="transmembrane region" description="Helical" evidence="1">
    <location>
        <begin position="21"/>
        <end position="41"/>
    </location>
</feature>
<evidence type="ECO:0000313" key="2">
    <source>
        <dbReference type="EMBL" id="PKY41154.1"/>
    </source>
</evidence>
<feature type="transmembrane region" description="Helical" evidence="1">
    <location>
        <begin position="56"/>
        <end position="74"/>
    </location>
</feature>
<name>A0A2I1G3G0_9GLOM</name>